<keyword evidence="2" id="KW-0812">Transmembrane</keyword>
<organism evidence="3 4">
    <name type="scientific">Anaplasma centrale (strain Israel)</name>
    <name type="common">Anaplasma marginale subsp. centrale (strain Israel)</name>
    <dbReference type="NCBI Taxonomy" id="574556"/>
    <lineage>
        <taxon>Bacteria</taxon>
        <taxon>Pseudomonadati</taxon>
        <taxon>Pseudomonadota</taxon>
        <taxon>Alphaproteobacteria</taxon>
        <taxon>Rickettsiales</taxon>
        <taxon>Anaplasmataceae</taxon>
        <taxon>Anaplasma</taxon>
    </lineage>
</organism>
<feature type="transmembrane region" description="Helical" evidence="2">
    <location>
        <begin position="819"/>
        <end position="839"/>
    </location>
</feature>
<evidence type="ECO:0000256" key="1">
    <source>
        <dbReference type="SAM" id="MobiDB-lite"/>
    </source>
</evidence>
<keyword evidence="2" id="KW-1133">Transmembrane helix</keyword>
<dbReference type="EMBL" id="CP001759">
    <property type="protein sequence ID" value="ACZ49649.1"/>
    <property type="molecule type" value="Genomic_DNA"/>
</dbReference>
<dbReference type="AlphaFoldDB" id="D1AT46"/>
<keyword evidence="2" id="KW-0472">Membrane</keyword>
<feature type="region of interest" description="Disordered" evidence="1">
    <location>
        <begin position="723"/>
        <end position="754"/>
    </location>
</feature>
<accession>D1AT46</accession>
<dbReference type="KEGG" id="acn:ACIS_01198"/>
<dbReference type="HOGENOM" id="CLU_311408_0_0_5"/>
<gene>
    <name evidence="3" type="ordered locus">ACIS_01198</name>
</gene>
<evidence type="ECO:0000256" key="2">
    <source>
        <dbReference type="SAM" id="Phobius"/>
    </source>
</evidence>
<evidence type="ECO:0000313" key="3">
    <source>
        <dbReference type="EMBL" id="ACZ49649.1"/>
    </source>
</evidence>
<feature type="transmembrane region" description="Helical" evidence="2">
    <location>
        <begin position="851"/>
        <end position="875"/>
    </location>
</feature>
<proteinExistence type="predicted"/>
<keyword evidence="4" id="KW-1185">Reference proteome</keyword>
<sequence>MQYKSSARPWVHHDDTFNFVGDTHMAASVLESTSLTPGRGRVAIQGSASGNASVLNKISAVNRVSVVSSILTFLSSPQAQEAFTPLRQDTSSQADAPASQRPVAPAAYVATSALEDAHEGARGVVTFAVAAAPGEDQTAFFGRATHALCNFCNMYLLPVFLSRELAEVQGREAAEYIKKALGLSLKLRTQAGNCAARDLVHHILHEVTLNGRCMLFFMPGNAILHEILALSLQEPTAVCTIALYAEISSSLLTAEHLEFVQGNAQALRTMLQASQVLQMYRYMLATDIGGTRAESDLQMQQFVSRTPYNLGATCALSVDPPRPWSFSGACDSMLMGYIFAYGKHASSLGSCAFPITERVVRAHTIALHKIRGDLLYVQELPDVFPYHLEVDSNIQAGDDIASRLTELGVCCQEPDATSRCLAFSVVKNDPKSEPSVLHLAKFINLVSSCRQLCNREFTILPGVHFQANRECDSRSQSSGKARWALLECVLKERQPTLATTQRVEEELQFIFSNATGQSSLMCTLGSFLPVVRSTGAELNTLVECVMFVREKARVVPQIAAASVVAPVNQEHEHVPNASAADCALAVAEEYMTVFASQPWDVQDGHAASIHHVRVGRSMSLSRMCSEPALSSAVTLTEKSRSVTDLAQESAPQQIRQNAPRFVLPTAQFGMGNIPGHTSGGGTQPMQATEPAPPAVCQQEAAESQDGILARIAAIVRRIISALTPNRDEPSERPDSQDSAAGDPTAPDTRAACAPESEAYTQWVEQQLRMDGSGAGHFGVPARAPQTLEIRPSMEGRNAPTCPPVRDVLLALLASTSCKIFMVSALAAILIAAIYVGVIRSRCVTHLASCDIAVASGLPCTLILILLCSLTVEYLLRNRQQDTLQEPSVAPAVPVALGATR</sequence>
<name>D1AT46_ANACI</name>
<dbReference type="RefSeq" id="WP_012881066.1">
    <property type="nucleotide sequence ID" value="NC_013532.1"/>
</dbReference>
<feature type="compositionally biased region" description="Basic and acidic residues" evidence="1">
    <location>
        <begin position="725"/>
        <end position="735"/>
    </location>
</feature>
<reference evidence="3 4" key="1">
    <citation type="journal article" date="2010" name="J. Bacteriol.">
        <title>Complete genome sequence of Anaplasma marginale subsp. centrale.</title>
        <authorList>
            <person name="Herndon D.R."/>
            <person name="Palmer G.H."/>
            <person name="Shkap V."/>
            <person name="Knowles D.P. Jr."/>
            <person name="Brayton K.A."/>
        </authorList>
    </citation>
    <scope>NUCLEOTIDE SEQUENCE [LARGE SCALE GENOMIC DNA]</scope>
    <source>
        <strain evidence="3 4">Israel</strain>
    </source>
</reference>
<dbReference type="Proteomes" id="UP000000630">
    <property type="component" value="Chromosome"/>
</dbReference>
<evidence type="ECO:0000313" key="4">
    <source>
        <dbReference type="Proteomes" id="UP000000630"/>
    </source>
</evidence>
<protein>
    <submittedName>
        <fullName evidence="3">Uncharacterized protein</fullName>
    </submittedName>
</protein>